<name>A0A8K0MMW1_9ROSA</name>
<evidence type="ECO:0000313" key="2">
    <source>
        <dbReference type="EMBL" id="KAF3452121.1"/>
    </source>
</evidence>
<feature type="compositionally biased region" description="Polar residues" evidence="1">
    <location>
        <begin position="192"/>
        <end position="201"/>
    </location>
</feature>
<comment type="caution">
    <text evidence="2">The sequence shown here is derived from an EMBL/GenBank/DDBJ whole genome shotgun (WGS) entry which is preliminary data.</text>
</comment>
<feature type="region of interest" description="Disordered" evidence="1">
    <location>
        <begin position="182"/>
        <end position="201"/>
    </location>
</feature>
<evidence type="ECO:0000313" key="3">
    <source>
        <dbReference type="Proteomes" id="UP000796880"/>
    </source>
</evidence>
<evidence type="ECO:0000256" key="1">
    <source>
        <dbReference type="SAM" id="MobiDB-lite"/>
    </source>
</evidence>
<reference evidence="2" key="1">
    <citation type="submission" date="2020-03" db="EMBL/GenBank/DDBJ databases">
        <title>A high-quality chromosome-level genome assembly of a woody plant with both climbing and erect habits, Rhamnella rubrinervis.</title>
        <authorList>
            <person name="Lu Z."/>
            <person name="Yang Y."/>
            <person name="Zhu X."/>
            <person name="Sun Y."/>
        </authorList>
    </citation>
    <scope>NUCLEOTIDE SEQUENCE</scope>
    <source>
        <strain evidence="2">BYM</strain>
        <tissue evidence="2">Leaf</tissue>
    </source>
</reference>
<dbReference type="AlphaFoldDB" id="A0A8K0MMW1"/>
<proteinExistence type="predicted"/>
<feature type="compositionally biased region" description="Basic and acidic residues" evidence="1">
    <location>
        <begin position="1"/>
        <end position="24"/>
    </location>
</feature>
<keyword evidence="3" id="KW-1185">Reference proteome</keyword>
<accession>A0A8K0MMW1</accession>
<organism evidence="2 3">
    <name type="scientific">Rhamnella rubrinervis</name>
    <dbReference type="NCBI Taxonomy" id="2594499"/>
    <lineage>
        <taxon>Eukaryota</taxon>
        <taxon>Viridiplantae</taxon>
        <taxon>Streptophyta</taxon>
        <taxon>Embryophyta</taxon>
        <taxon>Tracheophyta</taxon>
        <taxon>Spermatophyta</taxon>
        <taxon>Magnoliopsida</taxon>
        <taxon>eudicotyledons</taxon>
        <taxon>Gunneridae</taxon>
        <taxon>Pentapetalae</taxon>
        <taxon>rosids</taxon>
        <taxon>fabids</taxon>
        <taxon>Rosales</taxon>
        <taxon>Rhamnaceae</taxon>
        <taxon>rhamnoid group</taxon>
        <taxon>Rhamneae</taxon>
        <taxon>Rhamnella</taxon>
    </lineage>
</organism>
<dbReference type="Proteomes" id="UP000796880">
    <property type="component" value="Unassembled WGS sequence"/>
</dbReference>
<gene>
    <name evidence="2" type="ORF">FNV43_RR08218</name>
</gene>
<dbReference type="EMBL" id="VOIH02000003">
    <property type="protein sequence ID" value="KAF3452121.1"/>
    <property type="molecule type" value="Genomic_DNA"/>
</dbReference>
<protein>
    <submittedName>
        <fullName evidence="2">Uncharacterized protein</fullName>
    </submittedName>
</protein>
<feature type="region of interest" description="Disordered" evidence="1">
    <location>
        <begin position="1"/>
        <end position="38"/>
    </location>
</feature>
<sequence>MKKRLSEMRKSWVGEKRSNDESKNSKRKKNKTMENAPIAQTLEGSSSFLSISIPPKLSYFVRCLKNILSSKAIHELEAFSSKGHAFPLEGHASIFTILGDKDRIHDNEATSLLMTIALRDQGPEEGNIGANKARIKELDDDVVESEKRKTVKIKGLEDTMNEHEYHDLDLSWVYSVYASTRDSGGVKGASVEDTSVRNVTT</sequence>